<dbReference type="EMBL" id="JAEFBJ010000001">
    <property type="protein sequence ID" value="KAG7659273.1"/>
    <property type="molecule type" value="Genomic_DNA"/>
</dbReference>
<organism evidence="9 10">
    <name type="scientific">Arabidopsis suecica</name>
    <name type="common">Swedish thale-cress</name>
    <name type="synonym">Cardaminopsis suecica</name>
    <dbReference type="NCBI Taxonomy" id="45249"/>
    <lineage>
        <taxon>Eukaryota</taxon>
        <taxon>Viridiplantae</taxon>
        <taxon>Streptophyta</taxon>
        <taxon>Embryophyta</taxon>
        <taxon>Tracheophyta</taxon>
        <taxon>Spermatophyta</taxon>
        <taxon>Magnoliopsida</taxon>
        <taxon>eudicotyledons</taxon>
        <taxon>Gunneridae</taxon>
        <taxon>Pentapetalae</taxon>
        <taxon>rosids</taxon>
        <taxon>malvids</taxon>
        <taxon>Brassicales</taxon>
        <taxon>Brassicaceae</taxon>
        <taxon>Camelineae</taxon>
        <taxon>Arabidopsis</taxon>
    </lineage>
</organism>
<evidence type="ECO:0000256" key="7">
    <source>
        <dbReference type="ARBA" id="ARBA00023136"/>
    </source>
</evidence>
<feature type="transmembrane region" description="Helical" evidence="8">
    <location>
        <begin position="68"/>
        <end position="91"/>
    </location>
</feature>
<dbReference type="PROSITE" id="PS01022">
    <property type="entry name" value="PTR2_1"/>
    <property type="match status" value="1"/>
</dbReference>
<evidence type="ECO:0000256" key="3">
    <source>
        <dbReference type="ARBA" id="ARBA00022448"/>
    </source>
</evidence>
<comment type="caution">
    <text evidence="9">The sequence shown here is derived from an EMBL/GenBank/DDBJ whole genome shotgun (WGS) entry which is preliminary data.</text>
</comment>
<dbReference type="InterPro" id="IPR018456">
    <property type="entry name" value="PTR2_symporter_CS"/>
</dbReference>
<evidence type="ECO:0000256" key="8">
    <source>
        <dbReference type="SAM" id="Phobius"/>
    </source>
</evidence>
<protein>
    <submittedName>
        <fullName evidence="9">MFS transporter superfamily</fullName>
    </submittedName>
</protein>
<dbReference type="GO" id="GO:0071916">
    <property type="term" value="F:dipeptide transmembrane transporter activity"/>
    <property type="evidence" value="ECO:0007669"/>
    <property type="project" value="InterPro"/>
</dbReference>
<evidence type="ECO:0000256" key="4">
    <source>
        <dbReference type="ARBA" id="ARBA00022553"/>
    </source>
</evidence>
<feature type="transmembrane region" description="Helical" evidence="8">
    <location>
        <begin position="170"/>
        <end position="186"/>
    </location>
</feature>
<evidence type="ECO:0000256" key="6">
    <source>
        <dbReference type="ARBA" id="ARBA00022989"/>
    </source>
</evidence>
<keyword evidence="6 8" id="KW-1133">Transmembrane helix</keyword>
<evidence type="ECO:0000313" key="9">
    <source>
        <dbReference type="EMBL" id="KAG7659273.1"/>
    </source>
</evidence>
<feature type="transmembrane region" description="Helical" evidence="8">
    <location>
        <begin position="244"/>
        <end position="265"/>
    </location>
</feature>
<keyword evidence="4" id="KW-0597">Phosphoprotein</keyword>
<keyword evidence="10" id="KW-1185">Reference proteome</keyword>
<evidence type="ECO:0000256" key="5">
    <source>
        <dbReference type="ARBA" id="ARBA00022692"/>
    </source>
</evidence>
<feature type="transmembrane region" description="Helical" evidence="8">
    <location>
        <begin position="390"/>
        <end position="410"/>
    </location>
</feature>
<feature type="transmembrane region" description="Helical" evidence="8">
    <location>
        <begin position="348"/>
        <end position="370"/>
    </location>
</feature>
<dbReference type="OrthoDB" id="8904098at2759"/>
<accession>A0A8T2HIB1</accession>
<evidence type="ECO:0000313" key="10">
    <source>
        <dbReference type="Proteomes" id="UP000694251"/>
    </source>
</evidence>
<dbReference type="FunFam" id="1.20.1250.20:FF:000147">
    <property type="entry name" value="Protein NRT1/ PTR family 5.10"/>
    <property type="match status" value="1"/>
</dbReference>
<name>A0A8T2HIB1_ARASU</name>
<feature type="transmembrane region" description="Helical" evidence="8">
    <location>
        <begin position="111"/>
        <end position="131"/>
    </location>
</feature>
<dbReference type="Pfam" id="PF00854">
    <property type="entry name" value="PTR2"/>
    <property type="match status" value="1"/>
</dbReference>
<dbReference type="InterPro" id="IPR000109">
    <property type="entry name" value="POT_fam"/>
</dbReference>
<keyword evidence="7 8" id="KW-0472">Membrane</keyword>
<dbReference type="AlphaFoldDB" id="A0A8T2HIB1"/>
<dbReference type="GO" id="GO:0009705">
    <property type="term" value="C:plant-type vacuole membrane"/>
    <property type="evidence" value="ECO:0007669"/>
    <property type="project" value="UniProtKB-ARBA"/>
</dbReference>
<keyword evidence="3" id="KW-0813">Transport</keyword>
<dbReference type="CDD" id="cd17417">
    <property type="entry name" value="MFS_NPF5"/>
    <property type="match status" value="1"/>
</dbReference>
<dbReference type="PANTHER" id="PTHR11654">
    <property type="entry name" value="OLIGOPEPTIDE TRANSPORTER-RELATED"/>
    <property type="match status" value="1"/>
</dbReference>
<proteinExistence type="inferred from homology"/>
<evidence type="ECO:0000256" key="2">
    <source>
        <dbReference type="ARBA" id="ARBA00005982"/>
    </source>
</evidence>
<feature type="transmembrane region" description="Helical" evidence="8">
    <location>
        <begin position="476"/>
        <end position="495"/>
    </location>
</feature>
<gene>
    <name evidence="9" type="ORF">ISN44_As01g061750</name>
</gene>
<evidence type="ECO:0000256" key="1">
    <source>
        <dbReference type="ARBA" id="ARBA00004141"/>
    </source>
</evidence>
<comment type="subcellular location">
    <subcellularLocation>
        <location evidence="1">Membrane</location>
        <topology evidence="1">Multi-pass membrane protein</topology>
    </subcellularLocation>
</comment>
<dbReference type="GO" id="GO:0042937">
    <property type="term" value="F:tripeptide transmembrane transporter activity"/>
    <property type="evidence" value="ECO:0007669"/>
    <property type="project" value="InterPro"/>
</dbReference>
<comment type="similarity">
    <text evidence="2">Belongs to the major facilitator superfamily. Proton-dependent oligopeptide transporter (POT/PTR) (TC 2.A.17) family.</text>
</comment>
<feature type="transmembrane region" description="Helical" evidence="8">
    <location>
        <begin position="516"/>
        <end position="539"/>
    </location>
</feature>
<feature type="transmembrane region" description="Helical" evidence="8">
    <location>
        <begin position="431"/>
        <end position="451"/>
    </location>
</feature>
<feature type="transmembrane region" description="Helical" evidence="8">
    <location>
        <begin position="219"/>
        <end position="238"/>
    </location>
</feature>
<dbReference type="Proteomes" id="UP000694251">
    <property type="component" value="Chromosome 1"/>
</dbReference>
<dbReference type="InterPro" id="IPR044739">
    <property type="entry name" value="NRT1/PTR"/>
</dbReference>
<reference evidence="9 10" key="1">
    <citation type="submission" date="2020-12" db="EMBL/GenBank/DDBJ databases">
        <title>Concerted genomic and epigenomic changes stabilize Arabidopsis allopolyploids.</title>
        <authorList>
            <person name="Chen Z."/>
        </authorList>
    </citation>
    <scope>NUCLEOTIDE SEQUENCE [LARGE SCALE GENOMIC DNA]</scope>
    <source>
        <strain evidence="9">As9502</strain>
        <tissue evidence="9">Leaf</tissue>
    </source>
</reference>
<feature type="transmembrane region" description="Helical" evidence="8">
    <location>
        <begin position="138"/>
        <end position="158"/>
    </location>
</feature>
<dbReference type="GO" id="GO:0080054">
    <property type="term" value="F:low-affinity nitrate transmembrane transporter activity"/>
    <property type="evidence" value="ECO:0007669"/>
    <property type="project" value="UniProtKB-ARBA"/>
</dbReference>
<sequence length="590" mass="65815">MKKNTQRNSVLRFKQHKTSFTFLVSFVGETEEKMTTTSEISLQEEYVTDAVDHRGLAARRSNTGRWRAALFIIGVEVAERFAYYGIGSNLISYLTGPLGESTAVAAANVNAWSGIATLLPVLGAFVADAFLGRYRTIIISSLIYVLGLAFLTLSAFLIPNNTEVTSSPSSFLNALFFFSLYLVAIGQSGHKPCVQAFGADQFDEKDSQEKSDRSSFFNWWYLSLSAGICFAILVVVYIQEEFSWAFGFGISCVFMVISLVLFVLGRRIYRYSKRRHEEEINPFTRIGRVFFVALKNQRLSSSDLCKVELEANTSPEKQSFLNKALLVPNDSSQGENASKSSDVEDATALIRLIPVWFTTLAYAIPYAQYMTFFTKQGVTMDRTILPGVKIPPASLQVFIGISIVLFVPIYDRVFVPIARLITKEPCGITTLKRIGTGIVLSTITMVIAALVEFKRLETAKEHGLIDQPEATLPMSIWWLIPQYLLLGLADVYTLVGMQEFFYSQVPTELRSIGLALYLSALGVGSLLSSLLISLIDLATGGDAGNSWFNSNLNRAHLDYFYWLLAIVSAVGFFTFLFISKSYIYRRVDRV</sequence>
<keyword evidence="5 8" id="KW-0812">Transmembrane</keyword>
<feature type="transmembrane region" description="Helical" evidence="8">
    <location>
        <begin position="559"/>
        <end position="579"/>
    </location>
</feature>